<feature type="compositionally biased region" description="Polar residues" evidence="1">
    <location>
        <begin position="133"/>
        <end position="146"/>
    </location>
</feature>
<feature type="region of interest" description="Disordered" evidence="1">
    <location>
        <begin position="271"/>
        <end position="390"/>
    </location>
</feature>
<feature type="compositionally biased region" description="Low complexity" evidence="1">
    <location>
        <begin position="278"/>
        <end position="291"/>
    </location>
</feature>
<dbReference type="GO" id="GO:0016301">
    <property type="term" value="F:kinase activity"/>
    <property type="evidence" value="ECO:0007669"/>
    <property type="project" value="UniProtKB-KW"/>
</dbReference>
<name>A0AAE1HW18_9NEOP</name>
<feature type="compositionally biased region" description="Basic and acidic residues" evidence="1">
    <location>
        <begin position="199"/>
        <end position="208"/>
    </location>
</feature>
<feature type="region of interest" description="Disordered" evidence="1">
    <location>
        <begin position="122"/>
        <end position="257"/>
    </location>
</feature>
<proteinExistence type="predicted"/>
<dbReference type="EMBL" id="JAHWGI010001331">
    <property type="protein sequence ID" value="KAK3928467.1"/>
    <property type="molecule type" value="Genomic_DNA"/>
</dbReference>
<comment type="caution">
    <text evidence="2">The sequence shown here is derived from an EMBL/GenBank/DDBJ whole genome shotgun (WGS) entry which is preliminary data.</text>
</comment>
<dbReference type="Proteomes" id="UP001219518">
    <property type="component" value="Unassembled WGS sequence"/>
</dbReference>
<gene>
    <name evidence="2" type="ORF">KUF71_016714</name>
</gene>
<accession>A0AAE1HW18</accession>
<reference evidence="2" key="2">
    <citation type="journal article" date="2023" name="BMC Genomics">
        <title>Pest status, molecular evolution, and epigenetic factors derived from the genome assembly of Frankliniella fusca, a thysanopteran phytovirus vector.</title>
        <authorList>
            <person name="Catto M.A."/>
            <person name="Labadie P.E."/>
            <person name="Jacobson A.L."/>
            <person name="Kennedy G.G."/>
            <person name="Srinivasan R."/>
            <person name="Hunt B.G."/>
        </authorList>
    </citation>
    <scope>NUCLEOTIDE SEQUENCE</scope>
    <source>
        <strain evidence="2">PL_HMW_Pooled</strain>
    </source>
</reference>
<keyword evidence="2" id="KW-0808">Transferase</keyword>
<evidence type="ECO:0000256" key="1">
    <source>
        <dbReference type="SAM" id="MobiDB-lite"/>
    </source>
</evidence>
<feature type="region of interest" description="Disordered" evidence="1">
    <location>
        <begin position="460"/>
        <end position="561"/>
    </location>
</feature>
<feature type="compositionally biased region" description="Basic residues" evidence="1">
    <location>
        <begin position="485"/>
        <end position="495"/>
    </location>
</feature>
<feature type="compositionally biased region" description="Low complexity" evidence="1">
    <location>
        <begin position="245"/>
        <end position="254"/>
    </location>
</feature>
<reference evidence="2" key="1">
    <citation type="submission" date="2021-07" db="EMBL/GenBank/DDBJ databases">
        <authorList>
            <person name="Catto M.A."/>
            <person name="Jacobson A."/>
            <person name="Kennedy G."/>
            <person name="Labadie P."/>
            <person name="Hunt B.G."/>
            <person name="Srinivasan R."/>
        </authorList>
    </citation>
    <scope>NUCLEOTIDE SEQUENCE</scope>
    <source>
        <strain evidence="2">PL_HMW_Pooled</strain>
        <tissue evidence="2">Head</tissue>
    </source>
</reference>
<keyword evidence="2" id="KW-0418">Kinase</keyword>
<protein>
    <submittedName>
        <fullName evidence="2">Mitogen-activated protein kinase 6</fullName>
    </submittedName>
</protein>
<feature type="compositionally biased region" description="Low complexity" evidence="1">
    <location>
        <begin position="508"/>
        <end position="521"/>
    </location>
</feature>
<feature type="compositionally biased region" description="Low complexity" evidence="1">
    <location>
        <begin position="188"/>
        <end position="198"/>
    </location>
</feature>
<feature type="compositionally biased region" description="Polar residues" evidence="1">
    <location>
        <begin position="538"/>
        <end position="554"/>
    </location>
</feature>
<feature type="region of interest" description="Disordered" evidence="1">
    <location>
        <begin position="1"/>
        <end position="40"/>
    </location>
</feature>
<dbReference type="AlphaFoldDB" id="A0AAE1HW18"/>
<feature type="compositionally biased region" description="Low complexity" evidence="1">
    <location>
        <begin position="348"/>
        <end position="362"/>
    </location>
</feature>
<organism evidence="2 3">
    <name type="scientific">Frankliniella fusca</name>
    <dbReference type="NCBI Taxonomy" id="407009"/>
    <lineage>
        <taxon>Eukaryota</taxon>
        <taxon>Metazoa</taxon>
        <taxon>Ecdysozoa</taxon>
        <taxon>Arthropoda</taxon>
        <taxon>Hexapoda</taxon>
        <taxon>Insecta</taxon>
        <taxon>Pterygota</taxon>
        <taxon>Neoptera</taxon>
        <taxon>Paraneoptera</taxon>
        <taxon>Thysanoptera</taxon>
        <taxon>Terebrantia</taxon>
        <taxon>Thripoidea</taxon>
        <taxon>Thripidae</taxon>
        <taxon>Frankliniella</taxon>
    </lineage>
</organism>
<sequence length="561" mass="59241">MRRARASSWDESYAYHPGRGPGPGPAAHSYQSSGSSGAWPVSASVASHRRKLSVVFCPPGARSALTQSWGQQAARAAPVAAMAMPYPAGPFGGSAWGGQSYDGSSYDSSYGYDSMARRMAGPGAGAGQGVDSLGQTYGSADVTGQPTGSTASSLGAGGWPRRYSLSRSRSAPSTVADGESALNEAMMSGSSVYSPSEPSLREYPEDYGRAPPPPRTPRQSRRRPPVEEDLDGSLFKPSTTGRRTAQQAQQAQQAHIHRALSDSNLRQSQFDDTFSSRAQSPAPSWGAWAPPRGVRASTPHAAGAGPFASTPARSRAGRGGGVRRALHFSDDGESYEEPPTSAGVSGYAPSAPWSTPSTPVSPRYDLPLVHYPGGGRPSSSTPARGHGAPRGADYYATPMVPVRAGWLPPSRLENRFGTGAVISAMVYPDATVASASYQRQPPLAQPMPLRHGWFRVSETGREWGPRGPGPGRVPLDATLASTPAHRPRHHPRTRPVPRAGVDPRRLSFSDNSSDWSPSPSSGRQGQTEPQVEFPPSSPSSAYDTSYQTAPSSAYSDYHSFH</sequence>
<evidence type="ECO:0000313" key="2">
    <source>
        <dbReference type="EMBL" id="KAK3928467.1"/>
    </source>
</evidence>
<keyword evidence="3" id="KW-1185">Reference proteome</keyword>
<evidence type="ECO:0000313" key="3">
    <source>
        <dbReference type="Proteomes" id="UP001219518"/>
    </source>
</evidence>